<keyword evidence="1" id="KW-0967">Endosome</keyword>
<protein>
    <recommendedName>
        <fullName evidence="1">Sesquipedalian</fullName>
        <shortName evidence="1">Ses</shortName>
    </recommendedName>
    <alternativeName>
        <fullName evidence="1">PH domain-containing endocytic trafficking adaptor</fullName>
    </alternativeName>
</protein>
<dbReference type="Proteomes" id="UP001177744">
    <property type="component" value="Unassembled WGS sequence"/>
</dbReference>
<feature type="region of interest" description="Disordered" evidence="2">
    <location>
        <begin position="23"/>
        <end position="45"/>
    </location>
</feature>
<evidence type="ECO:0000256" key="2">
    <source>
        <dbReference type="SAM" id="MobiDB-lite"/>
    </source>
</evidence>
<dbReference type="GO" id="GO:0007032">
    <property type="term" value="P:endosome organization"/>
    <property type="evidence" value="ECO:0007669"/>
    <property type="project" value="UniProtKB-UniRule"/>
</dbReference>
<sequence>MRYNEKELQALSRQPAELAAELGMRGPKKGSGEWGRGCEPGTGRTGVPVGAGWAVTEPARARPVSTVVKRRLVKLVVNFLFYFRTDEAEVGRREGGPRAGVGGLGSRMARPSGSSAPSPSELYCWSTAESPRKSPAASPSVSAGGGDPAGGDPSSALPLPINKARRSGQGCALPFATAKATRVFTSVGEHCPFGPVGSGEPKLGLEEGTVVDSGNRKLRPVASMGGGFIEDPERKYHFECYSEEQCQEWMGALRRASYEFMRRSLIFYRNEIQKMTGKVCLGHGKWWGGCGGELLGQGSCYPSITQDPLEQFGISEEARFQLSGLKA</sequence>
<dbReference type="InterPro" id="IPR045188">
    <property type="entry name" value="Boi1/Boi2-like"/>
</dbReference>
<organism evidence="3 4">
    <name type="scientific">Cnephaeus nilssonii</name>
    <name type="common">Northern bat</name>
    <name type="synonym">Eptesicus nilssonii</name>
    <dbReference type="NCBI Taxonomy" id="3371016"/>
    <lineage>
        <taxon>Eukaryota</taxon>
        <taxon>Metazoa</taxon>
        <taxon>Chordata</taxon>
        <taxon>Craniata</taxon>
        <taxon>Vertebrata</taxon>
        <taxon>Euteleostomi</taxon>
        <taxon>Mammalia</taxon>
        <taxon>Eutheria</taxon>
        <taxon>Laurasiatheria</taxon>
        <taxon>Chiroptera</taxon>
        <taxon>Yangochiroptera</taxon>
        <taxon>Vespertilionidae</taxon>
        <taxon>Cnephaeus</taxon>
    </lineage>
</organism>
<evidence type="ECO:0000313" key="4">
    <source>
        <dbReference type="Proteomes" id="UP001177744"/>
    </source>
</evidence>
<dbReference type="GO" id="GO:0005802">
    <property type="term" value="C:trans-Golgi network"/>
    <property type="evidence" value="ECO:0007669"/>
    <property type="project" value="UniProtKB-UniRule"/>
</dbReference>
<dbReference type="EMBL" id="JAULJE010000005">
    <property type="protein sequence ID" value="KAK1342926.1"/>
    <property type="molecule type" value="Genomic_DNA"/>
</dbReference>
<keyword evidence="4" id="KW-1185">Reference proteome</keyword>
<dbReference type="GO" id="GO:0055037">
    <property type="term" value="C:recycling endosome"/>
    <property type="evidence" value="ECO:0007669"/>
    <property type="project" value="UniProtKB-SubCell"/>
</dbReference>
<reference evidence="3" key="1">
    <citation type="submission" date="2023-06" db="EMBL/GenBank/DDBJ databases">
        <title>Reference genome for the Northern bat (Eptesicus nilssonii), a most northern bat species.</title>
        <authorList>
            <person name="Laine V.N."/>
            <person name="Pulliainen A.T."/>
            <person name="Lilley T.M."/>
        </authorList>
    </citation>
    <scope>NUCLEOTIDE SEQUENCE</scope>
    <source>
        <strain evidence="3">BLF_Eptnil</strain>
        <tissue evidence="3">Kidney</tissue>
    </source>
</reference>
<comment type="similarity">
    <text evidence="1">Belongs to the sesquipedalian family.</text>
</comment>
<keyword evidence="1" id="KW-0597">Phosphoprotein</keyword>
<comment type="subcellular location">
    <subcellularLocation>
        <location evidence="1">Early endosome</location>
    </subcellularLocation>
    <subcellularLocation>
        <location evidence="1">Recycling endosome</location>
    </subcellularLocation>
    <subcellularLocation>
        <location evidence="1">Golgi apparatus</location>
        <location evidence="1">trans-Golgi network</location>
    </subcellularLocation>
    <subcellularLocation>
        <location evidence="1">Cytoplasmic vesicle</location>
        <location evidence="1">Clathrin-coated vesicle</location>
    </subcellularLocation>
</comment>
<dbReference type="SUPFAM" id="SSF50729">
    <property type="entry name" value="PH domain-like"/>
    <property type="match status" value="1"/>
</dbReference>
<dbReference type="GO" id="GO:0042147">
    <property type="term" value="P:retrograde transport, endosome to Golgi"/>
    <property type="evidence" value="ECO:0007669"/>
    <property type="project" value="UniProtKB-UniRule"/>
</dbReference>
<comment type="function">
    <text evidence="1">Plays a role in endocytic trafficking. Required for receptor recycling from endosomes, both to the trans-Golgi network and the plasma membrane.</text>
</comment>
<proteinExistence type="inferred from homology"/>
<keyword evidence="1" id="KW-0968">Cytoplasmic vesicle</keyword>
<dbReference type="GO" id="GO:0001881">
    <property type="term" value="P:receptor recycling"/>
    <property type="evidence" value="ECO:0007669"/>
    <property type="project" value="UniProtKB-UniRule"/>
</dbReference>
<dbReference type="GO" id="GO:0030136">
    <property type="term" value="C:clathrin-coated vesicle"/>
    <property type="evidence" value="ECO:0007669"/>
    <property type="project" value="UniProtKB-SubCell"/>
</dbReference>
<dbReference type="AlphaFoldDB" id="A0AA40I4T2"/>
<name>A0AA40I4T2_CNENI</name>
<feature type="compositionally biased region" description="Gly residues" evidence="2">
    <location>
        <begin position="32"/>
        <end position="44"/>
    </location>
</feature>
<dbReference type="PANTHER" id="PTHR22902:SF9">
    <property type="entry name" value="PLECKSTRIN HOMOLOGY DOMAIN-CONTAINING FAMILY J MEMBER 1"/>
    <property type="match status" value="1"/>
</dbReference>
<evidence type="ECO:0000313" key="3">
    <source>
        <dbReference type="EMBL" id="KAK1342926.1"/>
    </source>
</evidence>
<keyword evidence="1" id="KW-0333">Golgi apparatus</keyword>
<feature type="compositionally biased region" description="Low complexity" evidence="2">
    <location>
        <begin position="133"/>
        <end position="142"/>
    </location>
</feature>
<dbReference type="GO" id="GO:0005769">
    <property type="term" value="C:early endosome"/>
    <property type="evidence" value="ECO:0007669"/>
    <property type="project" value="UniProtKB-SubCell"/>
</dbReference>
<accession>A0AA40I4T2</accession>
<feature type="compositionally biased region" description="Low complexity" evidence="2">
    <location>
        <begin position="106"/>
        <end position="120"/>
    </location>
</feature>
<dbReference type="GO" id="GO:0005829">
    <property type="term" value="C:cytosol"/>
    <property type="evidence" value="ECO:0007669"/>
    <property type="project" value="GOC"/>
</dbReference>
<gene>
    <name evidence="3" type="ORF">QTO34_015694</name>
</gene>
<comment type="subunit">
    <text evidence="1">Forms homodimers and heterodimers with PHETA. Interacts with OCRL and INPP5B.</text>
</comment>
<dbReference type="PANTHER" id="PTHR22902">
    <property type="entry name" value="SESQUIPEDALIAN"/>
    <property type="match status" value="1"/>
</dbReference>
<evidence type="ECO:0000256" key="1">
    <source>
        <dbReference type="RuleBase" id="RU369082"/>
    </source>
</evidence>
<comment type="caution">
    <text evidence="3">The sequence shown here is derived from an EMBL/GenBank/DDBJ whole genome shotgun (WGS) entry which is preliminary data.</text>
</comment>
<feature type="region of interest" description="Disordered" evidence="2">
    <location>
        <begin position="91"/>
        <end position="161"/>
    </location>
</feature>